<keyword evidence="8 10" id="KW-1133">Transmembrane helix</keyword>
<evidence type="ECO:0000256" key="8">
    <source>
        <dbReference type="ARBA" id="ARBA00022989"/>
    </source>
</evidence>
<name>A0ABX2T2Z5_9BACL</name>
<organism evidence="12 13">
    <name type="scientific">Gemelliphila palaticanis</name>
    <dbReference type="NCBI Taxonomy" id="81950"/>
    <lineage>
        <taxon>Bacteria</taxon>
        <taxon>Bacillati</taxon>
        <taxon>Bacillota</taxon>
        <taxon>Bacilli</taxon>
        <taxon>Bacillales</taxon>
        <taxon>Gemellaceae</taxon>
        <taxon>Gemelliphila</taxon>
    </lineage>
</organism>
<keyword evidence="4 10" id="KW-0812">Transmembrane</keyword>
<evidence type="ECO:0000256" key="7">
    <source>
        <dbReference type="ARBA" id="ARBA00022840"/>
    </source>
</evidence>
<dbReference type="EMBL" id="JACBYF010000021">
    <property type="protein sequence ID" value="NYS47998.1"/>
    <property type="molecule type" value="Genomic_DNA"/>
</dbReference>
<comment type="subunit">
    <text evidence="10">Probably a homodimer.</text>
</comment>
<dbReference type="InterPro" id="IPR036888">
    <property type="entry name" value="DNA_integrity_DisA_N_sf"/>
</dbReference>
<keyword evidence="7 10" id="KW-0067">ATP-binding</keyword>
<gene>
    <name evidence="10" type="primary">dacA</name>
    <name evidence="12" type="ORF">HZY85_07415</name>
</gene>
<feature type="domain" description="DAC" evidence="11">
    <location>
        <begin position="85"/>
        <end position="248"/>
    </location>
</feature>
<evidence type="ECO:0000256" key="1">
    <source>
        <dbReference type="ARBA" id="ARBA00000877"/>
    </source>
</evidence>
<evidence type="ECO:0000256" key="3">
    <source>
        <dbReference type="ARBA" id="ARBA00022679"/>
    </source>
</evidence>
<keyword evidence="6 10" id="KW-0547">Nucleotide-binding</keyword>
<comment type="caution">
    <text evidence="12">The sequence shown here is derived from an EMBL/GenBank/DDBJ whole genome shotgun (WGS) entry which is preliminary data.</text>
</comment>
<keyword evidence="3 10" id="KW-0808">Transferase</keyword>
<keyword evidence="2 10" id="KW-1003">Cell membrane</keyword>
<dbReference type="PIRSF" id="PIRSF004793">
    <property type="entry name" value="UCP004793"/>
    <property type="match status" value="1"/>
</dbReference>
<feature type="transmembrane region" description="Helical" evidence="10">
    <location>
        <begin position="43"/>
        <end position="61"/>
    </location>
</feature>
<dbReference type="InterPro" id="IPR034701">
    <property type="entry name" value="CdaA"/>
</dbReference>
<evidence type="ECO:0000256" key="5">
    <source>
        <dbReference type="ARBA" id="ARBA00022695"/>
    </source>
</evidence>
<dbReference type="PANTHER" id="PTHR34185:SF1">
    <property type="entry name" value="DIADENYLATE CYCLASE"/>
    <property type="match status" value="1"/>
</dbReference>
<keyword evidence="9 10" id="KW-0472">Membrane</keyword>
<evidence type="ECO:0000256" key="10">
    <source>
        <dbReference type="HAMAP-Rule" id="MF_01499"/>
    </source>
</evidence>
<evidence type="ECO:0000259" key="11">
    <source>
        <dbReference type="PROSITE" id="PS51794"/>
    </source>
</evidence>
<evidence type="ECO:0000313" key="12">
    <source>
        <dbReference type="EMBL" id="NYS47998.1"/>
    </source>
</evidence>
<proteinExistence type="inferred from homology"/>
<comment type="caution">
    <text evidence="10">Lacks conserved residue(s) required for the propagation of feature annotation.</text>
</comment>
<dbReference type="EC" id="2.7.7.85" evidence="10"/>
<keyword evidence="13" id="KW-1185">Reference proteome</keyword>
<keyword evidence="5 10" id="KW-0548">Nucleotidyltransferase</keyword>
<dbReference type="Pfam" id="PF19293">
    <property type="entry name" value="CdaA_N"/>
    <property type="match status" value="1"/>
</dbReference>
<feature type="transmembrane region" description="Helical" evidence="10">
    <location>
        <begin position="67"/>
        <end position="84"/>
    </location>
</feature>
<dbReference type="InterPro" id="IPR050338">
    <property type="entry name" value="DisA"/>
</dbReference>
<dbReference type="InterPro" id="IPR045585">
    <property type="entry name" value="CdaA_N"/>
</dbReference>
<dbReference type="HAMAP" id="MF_01499">
    <property type="entry name" value="DacA"/>
    <property type="match status" value="1"/>
</dbReference>
<reference evidence="12 13" key="1">
    <citation type="submission" date="2020-07" db="EMBL/GenBank/DDBJ databases">
        <title>MOT database genomes.</title>
        <authorList>
            <person name="Joseph S."/>
            <person name="Aduse-Opoku J."/>
            <person name="Hashim A."/>
            <person name="Wade W."/>
            <person name="Curtis M."/>
        </authorList>
    </citation>
    <scope>NUCLEOTIDE SEQUENCE [LARGE SCALE GENOMIC DNA]</scope>
    <source>
        <strain evidence="12 13">CIP 106318</strain>
    </source>
</reference>
<evidence type="ECO:0000256" key="9">
    <source>
        <dbReference type="ARBA" id="ARBA00023136"/>
    </source>
</evidence>
<evidence type="ECO:0000256" key="6">
    <source>
        <dbReference type="ARBA" id="ARBA00022741"/>
    </source>
</evidence>
<feature type="transmembrane region" description="Helical" evidence="10">
    <location>
        <begin position="12"/>
        <end position="31"/>
    </location>
</feature>
<dbReference type="InterPro" id="IPR014046">
    <property type="entry name" value="C-di-AMP_synthase"/>
</dbReference>
<accession>A0ABX2T2Z5</accession>
<comment type="function">
    <text evidence="10">Catalyzes the condensation of 2 ATP molecules into cyclic di-AMP (c-di-AMP), a second messenger used to regulate differing processes in different bacteria.</text>
</comment>
<dbReference type="InterPro" id="IPR003390">
    <property type="entry name" value="DNA_integrity_scan_DisA_N"/>
</dbReference>
<dbReference type="SUPFAM" id="SSF143597">
    <property type="entry name" value="YojJ-like"/>
    <property type="match status" value="1"/>
</dbReference>
<dbReference type="NCBIfam" id="TIGR00159">
    <property type="entry name" value="diadenylate cyclase CdaA"/>
    <property type="match status" value="1"/>
</dbReference>
<sequence length="271" mass="30104">MLADYFADFQLIKLVISLIDILLVWVLVYTALNLLKGTRGIQLIKGILIILILKVAFNIIGFKTMSYIIDQLVTWGVLAIIIIFQPEIRRTLEHIGRFDIMNILLKNQKEENKEKSKIISMIASSTKYMARRRIGALIVLQNNTGLDEYIESGIDINAEMSSELLTNLFIPNTPLHDGAVIINNNKIVAASCVLPLSDSRDIASNYGTRHRAAIGLSEITDAITIAVSEETGNISVATGGVLITELSEEKLTNFLEKNWLTSKKLGGFNNE</sequence>
<dbReference type="Gene3D" id="3.40.1700.10">
    <property type="entry name" value="DNA integrity scanning protein, DisA, N-terminal domain"/>
    <property type="match status" value="1"/>
</dbReference>
<dbReference type="RefSeq" id="WP_179941781.1">
    <property type="nucleotide sequence ID" value="NZ_JACBYF010000021.1"/>
</dbReference>
<dbReference type="PANTHER" id="PTHR34185">
    <property type="entry name" value="DIADENYLATE CYCLASE"/>
    <property type="match status" value="1"/>
</dbReference>
<evidence type="ECO:0000313" key="13">
    <source>
        <dbReference type="Proteomes" id="UP000531840"/>
    </source>
</evidence>
<evidence type="ECO:0000256" key="4">
    <source>
        <dbReference type="ARBA" id="ARBA00022692"/>
    </source>
</evidence>
<evidence type="ECO:0000256" key="2">
    <source>
        <dbReference type="ARBA" id="ARBA00022475"/>
    </source>
</evidence>
<dbReference type="PROSITE" id="PS51794">
    <property type="entry name" value="DAC"/>
    <property type="match status" value="1"/>
</dbReference>
<comment type="catalytic activity">
    <reaction evidence="1 10">
        <text>2 ATP = 3',3'-c-di-AMP + 2 diphosphate</text>
        <dbReference type="Rhea" id="RHEA:35655"/>
        <dbReference type="ChEBI" id="CHEBI:30616"/>
        <dbReference type="ChEBI" id="CHEBI:33019"/>
        <dbReference type="ChEBI" id="CHEBI:71500"/>
        <dbReference type="EC" id="2.7.7.85"/>
    </reaction>
</comment>
<dbReference type="Pfam" id="PF02457">
    <property type="entry name" value="DAC"/>
    <property type="match status" value="1"/>
</dbReference>
<protein>
    <recommendedName>
        <fullName evidence="10">Diadenylate cyclase</fullName>
        <shortName evidence="10">DAC</shortName>
        <ecNumber evidence="10">2.7.7.85</ecNumber>
    </recommendedName>
    <alternativeName>
        <fullName evidence="10">Cyclic-di-AMP synthase</fullName>
        <shortName evidence="10">c-di-AMP synthase</shortName>
    </alternativeName>
</protein>
<comment type="similarity">
    <text evidence="10">Belongs to the adenylate cyclase family. DacA/CdaA subfamily.</text>
</comment>
<dbReference type="Proteomes" id="UP000531840">
    <property type="component" value="Unassembled WGS sequence"/>
</dbReference>